<gene>
    <name evidence="3" type="ORF">AOB60_00520</name>
</gene>
<evidence type="ECO:0000313" key="3">
    <source>
        <dbReference type="EMBL" id="PNE43450.1"/>
    </source>
</evidence>
<dbReference type="SUPFAM" id="SSF55729">
    <property type="entry name" value="Acyl-CoA N-acyltransferases (Nat)"/>
    <property type="match status" value="1"/>
</dbReference>
<dbReference type="EMBL" id="LJSN01000001">
    <property type="protein sequence ID" value="PNE43450.1"/>
    <property type="molecule type" value="Genomic_DNA"/>
</dbReference>
<feature type="region of interest" description="Disordered" evidence="1">
    <location>
        <begin position="294"/>
        <end position="337"/>
    </location>
</feature>
<dbReference type="AlphaFoldDB" id="A0A2N8PQZ5"/>
<dbReference type="RefSeq" id="WP_102922357.1">
    <property type="nucleotide sequence ID" value="NZ_LJSN01000001.1"/>
</dbReference>
<comment type="caution">
    <text evidence="3">The sequence shown here is derived from an EMBL/GenBank/DDBJ whole genome shotgun (WGS) entry which is preliminary data.</text>
</comment>
<feature type="domain" description="BioF2-like acetyltransferase" evidence="2">
    <location>
        <begin position="183"/>
        <end position="290"/>
    </location>
</feature>
<reference evidence="4" key="1">
    <citation type="submission" date="2015-09" db="EMBL/GenBank/DDBJ databases">
        <authorList>
            <person name="Graham D.E."/>
            <person name="Mahan K.M."/>
            <person name="Klingeman D.M."/>
            <person name="Fida T."/>
            <person name="Giannone R.J."/>
            <person name="Hettich R.L."/>
            <person name="Parry R.J."/>
            <person name="Spain J.C."/>
        </authorList>
    </citation>
    <scope>NUCLEOTIDE SEQUENCE [LARGE SCALE GENOMIC DNA]</scope>
    <source>
        <strain evidence="4">JCM 4701</strain>
    </source>
</reference>
<sequence>MKLLDARRARHNAHPHRIPLRVLEGQHAQDYLTERWPTLYAHDLDATPYQSPRWLRAWAALLPAKTVPLILVAEGPAPAALALTISRTSEKGAPIRIQPLGSPHAEQVRPIGPGARHPAVAHALARYLGAAASSGTHVILPDLPTHTPLGHILQAQPAWQHSTADYATVNLPVRYADMSPATRREHARRERTWAQLNADGRVHYSRTRTQKELVAATAMAEQLHQRRWDGRPILHGADPSALLDVIRRIGPQEALVASLRLDGTPVAAAVCLYRGDACYSVLPAMEPEQPEMAFGHDSRVGSPRTLPTTVTADSTSAAPCPPPGSAAPSPHMHVNGP</sequence>
<dbReference type="Proteomes" id="UP000236047">
    <property type="component" value="Unassembled WGS sequence"/>
</dbReference>
<keyword evidence="4" id="KW-1185">Reference proteome</keyword>
<evidence type="ECO:0000256" key="1">
    <source>
        <dbReference type="SAM" id="MobiDB-lite"/>
    </source>
</evidence>
<dbReference type="Pfam" id="PF13480">
    <property type="entry name" value="Acetyltransf_6"/>
    <property type="match status" value="1"/>
</dbReference>
<name>A0A2N8PQZ5_STRNR</name>
<accession>A0A2N8PQZ5</accession>
<dbReference type="InterPro" id="IPR038740">
    <property type="entry name" value="BioF2-like_GNAT_dom"/>
</dbReference>
<proteinExistence type="predicted"/>
<protein>
    <recommendedName>
        <fullName evidence="2">BioF2-like acetyltransferase domain-containing protein</fullName>
    </recommendedName>
</protein>
<dbReference type="InterPro" id="IPR016181">
    <property type="entry name" value="Acyl_CoA_acyltransferase"/>
</dbReference>
<evidence type="ECO:0000259" key="2">
    <source>
        <dbReference type="Pfam" id="PF13480"/>
    </source>
</evidence>
<evidence type="ECO:0000313" key="4">
    <source>
        <dbReference type="Proteomes" id="UP000236047"/>
    </source>
</evidence>
<organism evidence="3 4">
    <name type="scientific">Streptomyces noursei</name>
    <name type="common">Streptomyces albulus</name>
    <dbReference type="NCBI Taxonomy" id="1971"/>
    <lineage>
        <taxon>Bacteria</taxon>
        <taxon>Bacillati</taxon>
        <taxon>Actinomycetota</taxon>
        <taxon>Actinomycetes</taxon>
        <taxon>Kitasatosporales</taxon>
        <taxon>Streptomycetaceae</taxon>
        <taxon>Streptomyces</taxon>
    </lineage>
</organism>